<dbReference type="InParanoid" id="D9QHQ5"/>
<gene>
    <name evidence="2" type="ordered locus">Bresu_0015</name>
</gene>
<dbReference type="EMBL" id="CP002102">
    <property type="protein sequence ID" value="ADK99330.1"/>
    <property type="molecule type" value="Genomic_DNA"/>
</dbReference>
<feature type="chain" id="PRO_5003126694" evidence="1">
    <location>
        <begin position="22"/>
        <end position="153"/>
    </location>
</feature>
<dbReference type="eggNOG" id="COG3909">
    <property type="taxonomic scope" value="Bacteria"/>
</dbReference>
<dbReference type="PROSITE" id="PS51009">
    <property type="entry name" value="CYTCII"/>
    <property type="match status" value="1"/>
</dbReference>
<keyword evidence="3" id="KW-1185">Reference proteome</keyword>
<dbReference type="KEGG" id="bsb:Bresu_0015"/>
<dbReference type="GO" id="GO:0022900">
    <property type="term" value="P:electron transport chain"/>
    <property type="evidence" value="ECO:0007669"/>
    <property type="project" value="InterPro"/>
</dbReference>
<dbReference type="GO" id="GO:0020037">
    <property type="term" value="F:heme binding"/>
    <property type="evidence" value="ECO:0007669"/>
    <property type="project" value="InterPro"/>
</dbReference>
<feature type="signal peptide" evidence="1">
    <location>
        <begin position="1"/>
        <end position="21"/>
    </location>
</feature>
<dbReference type="GO" id="GO:0009055">
    <property type="term" value="F:electron transfer activity"/>
    <property type="evidence" value="ECO:0007669"/>
    <property type="project" value="InterPro"/>
</dbReference>
<evidence type="ECO:0000313" key="2">
    <source>
        <dbReference type="EMBL" id="ADK99330.1"/>
    </source>
</evidence>
<proteinExistence type="predicted"/>
<accession>D9QHQ5</accession>
<evidence type="ECO:0000313" key="3">
    <source>
        <dbReference type="Proteomes" id="UP000002696"/>
    </source>
</evidence>
<dbReference type="SUPFAM" id="SSF47175">
    <property type="entry name" value="Cytochromes"/>
    <property type="match status" value="1"/>
</dbReference>
<dbReference type="HOGENOM" id="CLU_106713_4_0_5"/>
<dbReference type="RefSeq" id="WP_013267435.1">
    <property type="nucleotide sequence ID" value="NC_014375.1"/>
</dbReference>
<dbReference type="Gene3D" id="1.20.120.10">
    <property type="entry name" value="Cytochrome c/b562"/>
    <property type="match status" value="1"/>
</dbReference>
<dbReference type="InterPro" id="IPR002321">
    <property type="entry name" value="Cyt_c_II"/>
</dbReference>
<dbReference type="GO" id="GO:0005506">
    <property type="term" value="F:iron ion binding"/>
    <property type="evidence" value="ECO:0007669"/>
    <property type="project" value="InterPro"/>
</dbReference>
<sequence>MKRTIVMGVVALMCVAGVAGAQGQTSPGPSEIVAARQAAFAMSAAAFGSIRTGLDSGAPAQGLAFTAGGLNRWATALPTMFPAGTGSDSLPGATKAKAGIWTNRADFEAKAAAYKAATADLQAKIAANDTPGALEAWTAVRGTCGSCHDAYRE</sequence>
<dbReference type="InterPro" id="IPR010980">
    <property type="entry name" value="Cyt_c/b562"/>
</dbReference>
<protein>
    <submittedName>
        <fullName evidence="2">Cytochrome c class II</fullName>
    </submittedName>
</protein>
<reference evidence="3" key="1">
    <citation type="journal article" date="2011" name="J. Bacteriol.">
        <title>Genome sequences of eight morphologically diverse alphaproteobacteria.</title>
        <authorList>
            <consortium name="US DOE Joint Genome Institute"/>
            <person name="Brown P.J."/>
            <person name="Kysela D.T."/>
            <person name="Buechlein A."/>
            <person name="Hemmerich C."/>
            <person name="Brun Y.V."/>
        </authorList>
    </citation>
    <scope>NUCLEOTIDE SEQUENCE [LARGE SCALE GENOMIC DNA]</scope>
    <source>
        <strain evidence="3">ATCC 15264 / DSM 4735 / LMG 14903 / NBRC 16000 / CB 81</strain>
    </source>
</reference>
<evidence type="ECO:0000256" key="1">
    <source>
        <dbReference type="SAM" id="SignalP"/>
    </source>
</evidence>
<dbReference type="AlphaFoldDB" id="D9QHQ5"/>
<organism evidence="2 3">
    <name type="scientific">Brevundimonas subvibrioides (strain ATCC 15264 / DSM 4735 / LMG 14903 / NBRC 16000 / CB 81)</name>
    <name type="common">Caulobacter subvibrioides</name>
    <dbReference type="NCBI Taxonomy" id="633149"/>
    <lineage>
        <taxon>Bacteria</taxon>
        <taxon>Pseudomonadati</taxon>
        <taxon>Pseudomonadota</taxon>
        <taxon>Alphaproteobacteria</taxon>
        <taxon>Caulobacterales</taxon>
        <taxon>Caulobacteraceae</taxon>
        <taxon>Brevundimonas</taxon>
    </lineage>
</organism>
<dbReference type="OrthoDB" id="7596534at2"/>
<keyword evidence="1" id="KW-0732">Signal</keyword>
<dbReference type="Proteomes" id="UP000002696">
    <property type="component" value="Chromosome"/>
</dbReference>
<name>D9QHQ5_BRESC</name>
<dbReference type="Pfam" id="PF01322">
    <property type="entry name" value="Cytochrom_C_2"/>
    <property type="match status" value="1"/>
</dbReference>